<accession>A0ABQ3FCW8</accession>
<name>A0ABQ3FCW8_9RHOB</name>
<protein>
    <submittedName>
        <fullName evidence="2">Uncharacterized protein</fullName>
    </submittedName>
</protein>
<feature type="region of interest" description="Disordered" evidence="1">
    <location>
        <begin position="103"/>
        <end position="127"/>
    </location>
</feature>
<comment type="caution">
    <text evidence="2">The sequence shown here is derived from an EMBL/GenBank/DDBJ whole genome shotgun (WGS) entry which is preliminary data.</text>
</comment>
<reference evidence="3" key="1">
    <citation type="journal article" date="2019" name="Int. J. Syst. Evol. Microbiol.">
        <title>The Global Catalogue of Microorganisms (GCM) 10K type strain sequencing project: providing services to taxonomists for standard genome sequencing and annotation.</title>
        <authorList>
            <consortium name="The Broad Institute Genomics Platform"/>
            <consortium name="The Broad Institute Genome Sequencing Center for Infectious Disease"/>
            <person name="Wu L."/>
            <person name="Ma J."/>
        </authorList>
    </citation>
    <scope>NUCLEOTIDE SEQUENCE [LARGE SCALE GENOMIC DNA]</scope>
    <source>
        <strain evidence="3">KCTC 23298</strain>
    </source>
</reference>
<evidence type="ECO:0000256" key="1">
    <source>
        <dbReference type="SAM" id="MobiDB-lite"/>
    </source>
</evidence>
<gene>
    <name evidence="2" type="ORF">GCM10007291_16640</name>
</gene>
<evidence type="ECO:0000313" key="2">
    <source>
        <dbReference type="EMBL" id="GHC18611.1"/>
    </source>
</evidence>
<sequence length="127" mass="13312">MDGLEQACEGEGGEFGSHGVMLSAIDTRFARIAEIPKKIAARNDSAGNCHPGGNQFGAHDEASRLDAIMIMASCNNRPCFPAYRLAQSKRKGKTQAMEISVPPAAVPKAPEARKSGNGKTMATVAPA</sequence>
<dbReference type="Proteomes" id="UP000658305">
    <property type="component" value="Unassembled WGS sequence"/>
</dbReference>
<organism evidence="2 3">
    <name type="scientific">Gemmobacter nanjingensis</name>
    <dbReference type="NCBI Taxonomy" id="488454"/>
    <lineage>
        <taxon>Bacteria</taxon>
        <taxon>Pseudomonadati</taxon>
        <taxon>Pseudomonadota</taxon>
        <taxon>Alphaproteobacteria</taxon>
        <taxon>Rhodobacterales</taxon>
        <taxon>Paracoccaceae</taxon>
        <taxon>Gemmobacter</taxon>
    </lineage>
</organism>
<dbReference type="EMBL" id="BMYI01000003">
    <property type="protein sequence ID" value="GHC18611.1"/>
    <property type="molecule type" value="Genomic_DNA"/>
</dbReference>
<proteinExistence type="predicted"/>
<keyword evidence="3" id="KW-1185">Reference proteome</keyword>
<evidence type="ECO:0000313" key="3">
    <source>
        <dbReference type="Proteomes" id="UP000658305"/>
    </source>
</evidence>